<dbReference type="GO" id="GO:0008270">
    <property type="term" value="F:zinc ion binding"/>
    <property type="evidence" value="ECO:0007669"/>
    <property type="project" value="UniProtKB-KW"/>
</dbReference>
<dbReference type="InterPro" id="IPR036236">
    <property type="entry name" value="Znf_C2H2_sf"/>
</dbReference>
<dbReference type="OrthoDB" id="3561125at2759"/>
<keyword evidence="3" id="KW-0677">Repeat</keyword>
<keyword evidence="10" id="KW-1185">Reference proteome</keyword>
<evidence type="ECO:0000256" key="6">
    <source>
        <dbReference type="ARBA" id="ARBA00023242"/>
    </source>
</evidence>
<name>A0A8S3ZW82_9EUPU</name>
<dbReference type="AlphaFoldDB" id="A0A8S3ZW82"/>
<evidence type="ECO:0000313" key="10">
    <source>
        <dbReference type="Proteomes" id="UP000678393"/>
    </source>
</evidence>
<dbReference type="PANTHER" id="PTHR24388:SF54">
    <property type="entry name" value="PROTEIN ESCARGOT"/>
    <property type="match status" value="1"/>
</dbReference>
<evidence type="ECO:0000259" key="8">
    <source>
        <dbReference type="PROSITE" id="PS50157"/>
    </source>
</evidence>
<dbReference type="SMART" id="SM00355">
    <property type="entry name" value="ZnF_C2H2"/>
    <property type="match status" value="9"/>
</dbReference>
<gene>
    <name evidence="9" type="ORF">CUNI_LOCUS18762</name>
</gene>
<feature type="domain" description="C2H2-type" evidence="8">
    <location>
        <begin position="870"/>
        <end position="897"/>
    </location>
</feature>
<feature type="domain" description="C2H2-type" evidence="8">
    <location>
        <begin position="959"/>
        <end position="986"/>
    </location>
</feature>
<keyword evidence="6" id="KW-0539">Nucleus</keyword>
<dbReference type="InterPro" id="IPR050527">
    <property type="entry name" value="Snail/Krueppel_Znf"/>
</dbReference>
<dbReference type="SUPFAM" id="SSF57667">
    <property type="entry name" value="beta-beta-alpha zinc fingers"/>
    <property type="match status" value="4"/>
</dbReference>
<dbReference type="Gene3D" id="3.30.160.60">
    <property type="entry name" value="Classic Zinc Finger"/>
    <property type="match status" value="5"/>
</dbReference>
<accession>A0A8S3ZW82</accession>
<organism evidence="9 10">
    <name type="scientific">Candidula unifasciata</name>
    <dbReference type="NCBI Taxonomy" id="100452"/>
    <lineage>
        <taxon>Eukaryota</taxon>
        <taxon>Metazoa</taxon>
        <taxon>Spiralia</taxon>
        <taxon>Lophotrochozoa</taxon>
        <taxon>Mollusca</taxon>
        <taxon>Gastropoda</taxon>
        <taxon>Heterobranchia</taxon>
        <taxon>Euthyneura</taxon>
        <taxon>Panpulmonata</taxon>
        <taxon>Eupulmonata</taxon>
        <taxon>Stylommatophora</taxon>
        <taxon>Helicina</taxon>
        <taxon>Helicoidea</taxon>
        <taxon>Geomitridae</taxon>
        <taxon>Candidula</taxon>
    </lineage>
</organism>
<dbReference type="EMBL" id="CAJHNH020006001">
    <property type="protein sequence ID" value="CAG5133204.1"/>
    <property type="molecule type" value="Genomic_DNA"/>
</dbReference>
<evidence type="ECO:0000256" key="4">
    <source>
        <dbReference type="ARBA" id="ARBA00022771"/>
    </source>
</evidence>
<keyword evidence="2" id="KW-0479">Metal-binding</keyword>
<proteinExistence type="predicted"/>
<evidence type="ECO:0000256" key="7">
    <source>
        <dbReference type="PROSITE-ProRule" id="PRU00042"/>
    </source>
</evidence>
<keyword evidence="4 7" id="KW-0863">Zinc-finger</keyword>
<comment type="subcellular location">
    <subcellularLocation>
        <location evidence="1">Nucleus</location>
    </subcellularLocation>
</comment>
<feature type="domain" description="C2H2-type" evidence="8">
    <location>
        <begin position="930"/>
        <end position="958"/>
    </location>
</feature>
<dbReference type="PANTHER" id="PTHR24388">
    <property type="entry name" value="ZINC FINGER PROTEIN"/>
    <property type="match status" value="1"/>
</dbReference>
<dbReference type="Proteomes" id="UP000678393">
    <property type="component" value="Unassembled WGS sequence"/>
</dbReference>
<evidence type="ECO:0000256" key="2">
    <source>
        <dbReference type="ARBA" id="ARBA00022723"/>
    </source>
</evidence>
<protein>
    <recommendedName>
        <fullName evidence="8">C2H2-type domain-containing protein</fullName>
    </recommendedName>
</protein>
<dbReference type="PROSITE" id="PS50157">
    <property type="entry name" value="ZINC_FINGER_C2H2_2"/>
    <property type="match status" value="5"/>
</dbReference>
<feature type="domain" description="C2H2-type" evidence="8">
    <location>
        <begin position="840"/>
        <end position="868"/>
    </location>
</feature>
<dbReference type="PROSITE" id="PS00028">
    <property type="entry name" value="ZINC_FINGER_C2H2_1"/>
    <property type="match status" value="5"/>
</dbReference>
<dbReference type="Pfam" id="PF00096">
    <property type="entry name" value="zf-C2H2"/>
    <property type="match status" value="3"/>
</dbReference>
<dbReference type="GO" id="GO:0000978">
    <property type="term" value="F:RNA polymerase II cis-regulatory region sequence-specific DNA binding"/>
    <property type="evidence" value="ECO:0007669"/>
    <property type="project" value="TreeGrafter"/>
</dbReference>
<evidence type="ECO:0000256" key="1">
    <source>
        <dbReference type="ARBA" id="ARBA00004123"/>
    </source>
</evidence>
<dbReference type="GO" id="GO:0005634">
    <property type="term" value="C:nucleus"/>
    <property type="evidence" value="ECO:0007669"/>
    <property type="project" value="UniProtKB-SubCell"/>
</dbReference>
<dbReference type="GO" id="GO:0000981">
    <property type="term" value="F:DNA-binding transcription factor activity, RNA polymerase II-specific"/>
    <property type="evidence" value="ECO:0007669"/>
    <property type="project" value="TreeGrafter"/>
</dbReference>
<comment type="caution">
    <text evidence="9">The sequence shown here is derived from an EMBL/GenBank/DDBJ whole genome shotgun (WGS) entry which is preliminary data.</text>
</comment>
<evidence type="ECO:0000256" key="3">
    <source>
        <dbReference type="ARBA" id="ARBA00022737"/>
    </source>
</evidence>
<reference evidence="9" key="1">
    <citation type="submission" date="2021-04" db="EMBL/GenBank/DDBJ databases">
        <authorList>
            <consortium name="Molecular Ecology Group"/>
        </authorList>
    </citation>
    <scope>NUCLEOTIDE SEQUENCE</scope>
</reference>
<evidence type="ECO:0000256" key="5">
    <source>
        <dbReference type="ARBA" id="ARBA00022833"/>
    </source>
</evidence>
<sequence length="1086" mass="121229">MPQKGDSILTNENVEDDIAETVGEHINVVQGKANTDMLSTNSDLYNNNSSGEISHLANSGSTSLSLNLAQIEYVPENTIENSSVRTIAEMTEPGLQGNEINVQGINTILDAKDSGVMYFSHDGTLVFDHPGLSSDNSENMPIILDPNTGTITSDATLSSNYLVVVENIDGSQVLSTTMQGNLVLSPGNDISVSSISPQSHISFSTGGNHDRGKLRHVSDFPQTSSIAMVLDNATSASHLNSKGLVVEPNSFIAYADHTYLATDQLTFHTVQPVNDTTESTALLYEQGDDSFIDISGLNVVVAEKPSNTSLNHAQTFQAAIFSSQATEPVSNEKEHLPLIACTRQSVLHLGQEKLGVSVSPSDNQTVLKSNTWSQTSDQSELDQVKKDRLKQELHVLEQCHLEHHLKQVQKKQSEKIHFQDEIEESEIRKTIDEHVDLSLDREILQTPEADVDDDTPIFTSITATLNSAILAHIPGCQQFLLDKAQNYASCFDIDFTSDKDCTFNGTLKSLITLHNLVKNLLKLKSKTLLEFKSDQSEVVSLDKSVMCDLLKPYISLRGRQPRCSLKAAEMGFVSDVDMYLQTDAAEEPVDVDYDKNVSTGKSIIYQKKRKRGRPSRGMKNKARKIKMKSSLDDIASVLDLNANDSKNNSQVSQNDEVVMDVNDEGQTEVDQESHADTAIRQISVASDGAYMLDPLQQPTKQQRNYEEQVSFKFFCHQCSFKTKRHSHFISHMRCHKDGTEKKYTCKQCDFVTISIPMLKRHELRHSKSLFKCSICAAYTTDRQELLRRHFRMKHSVEKKESLEGKLSCDRCRFSCRTSEELERHKTVHDRLNQVSDEDNLTCPDCKKPFGSRMHLQRHVRDVHGPEVRPHLCDTCGKAFKRTDSLQQHKLVHMSRTARSFPFKCCICDKGFRSAAHLKEHMSMHSTERPFLCQYCGAAFKTQPVQKKHIMTLHIRPRAHVCSVCCRLFNTKNALQRHENTHAKSDSVTEAAVLVIERENAMADKEAADENDSTQPSTVDQSECLAVSESAPLIVEGTISDCLVQDMIATSTSDEPAEQPGQTLQQAYIQGTQDGTLYYFTGELPTL</sequence>
<keyword evidence="5" id="KW-0862">Zinc</keyword>
<evidence type="ECO:0000313" key="9">
    <source>
        <dbReference type="EMBL" id="CAG5133204.1"/>
    </source>
</evidence>
<dbReference type="InterPro" id="IPR013087">
    <property type="entry name" value="Znf_C2H2_type"/>
</dbReference>
<feature type="domain" description="C2H2-type" evidence="8">
    <location>
        <begin position="902"/>
        <end position="929"/>
    </location>
</feature>